<dbReference type="AlphaFoldDB" id="A0A0N4V6U6"/>
<dbReference type="OrthoDB" id="5984406at2759"/>
<dbReference type="Proteomes" id="UP000274131">
    <property type="component" value="Unassembled WGS sequence"/>
</dbReference>
<dbReference type="EMBL" id="UXUI01008215">
    <property type="protein sequence ID" value="VDD90855.1"/>
    <property type="molecule type" value="Genomic_DNA"/>
</dbReference>
<name>A0A0N4V6U6_ENTVE</name>
<organism evidence="5">
    <name type="scientific">Enterobius vermicularis</name>
    <name type="common">Human pinworm</name>
    <dbReference type="NCBI Taxonomy" id="51028"/>
    <lineage>
        <taxon>Eukaryota</taxon>
        <taxon>Metazoa</taxon>
        <taxon>Ecdysozoa</taxon>
        <taxon>Nematoda</taxon>
        <taxon>Chromadorea</taxon>
        <taxon>Rhabditida</taxon>
        <taxon>Spirurina</taxon>
        <taxon>Oxyuridomorpha</taxon>
        <taxon>Oxyuroidea</taxon>
        <taxon>Oxyuridae</taxon>
        <taxon>Enterobius</taxon>
    </lineage>
</organism>
<dbReference type="Pfam" id="PF14949">
    <property type="entry name" value="ARF7EP_C"/>
    <property type="match status" value="1"/>
</dbReference>
<reference evidence="5" key="1">
    <citation type="submission" date="2017-02" db="UniProtKB">
        <authorList>
            <consortium name="WormBaseParasite"/>
        </authorList>
    </citation>
    <scope>IDENTIFICATION</scope>
</reference>
<protein>
    <submittedName>
        <fullName evidence="5">ARF7EP_C domain-containing protein</fullName>
    </submittedName>
</protein>
<gene>
    <name evidence="3" type="ORF">EVEC_LOCUS5606</name>
</gene>
<feature type="region of interest" description="Disordered" evidence="1">
    <location>
        <begin position="89"/>
        <end position="108"/>
    </location>
</feature>
<feature type="domain" description="ARF7 effector protein C-terminal" evidence="2">
    <location>
        <begin position="51"/>
        <end position="161"/>
    </location>
</feature>
<reference evidence="3 4" key="2">
    <citation type="submission" date="2018-10" db="EMBL/GenBank/DDBJ databases">
        <authorList>
            <consortium name="Pathogen Informatics"/>
        </authorList>
    </citation>
    <scope>NUCLEOTIDE SEQUENCE [LARGE SCALE GENOMIC DNA]</scope>
</reference>
<proteinExistence type="predicted"/>
<dbReference type="STRING" id="51028.A0A0N4V6U6"/>
<evidence type="ECO:0000313" key="3">
    <source>
        <dbReference type="EMBL" id="VDD90855.1"/>
    </source>
</evidence>
<evidence type="ECO:0000259" key="2">
    <source>
        <dbReference type="Pfam" id="PF14949"/>
    </source>
</evidence>
<evidence type="ECO:0000313" key="4">
    <source>
        <dbReference type="Proteomes" id="UP000274131"/>
    </source>
</evidence>
<evidence type="ECO:0000313" key="5">
    <source>
        <dbReference type="WBParaSite" id="EVEC_0000599501-mRNA-1"/>
    </source>
</evidence>
<feature type="compositionally biased region" description="Basic and acidic residues" evidence="1">
    <location>
        <begin position="1"/>
        <end position="21"/>
    </location>
</feature>
<dbReference type="WBParaSite" id="EVEC_0000599501-mRNA-1">
    <property type="protein sequence ID" value="EVEC_0000599501-mRNA-1"/>
    <property type="gene ID" value="EVEC_0000599501"/>
</dbReference>
<keyword evidence="4" id="KW-1185">Reference proteome</keyword>
<feature type="region of interest" description="Disordered" evidence="1">
    <location>
        <begin position="1"/>
        <end position="45"/>
    </location>
</feature>
<dbReference type="PANTHER" id="PTHR46536">
    <property type="entry name" value="ARL14 EFFECTOR PROTEIN"/>
    <property type="match status" value="1"/>
</dbReference>
<accession>A0A0N4V6U6</accession>
<dbReference type="PANTHER" id="PTHR46536:SF3">
    <property type="entry name" value="ARF7 EFFECTOR PROTEIN C-TERMINAL DOMAIN-CONTAINING PROTEIN"/>
    <property type="match status" value="1"/>
</dbReference>
<sequence length="184" mass="20804">MHSNDDSRESFESIVIDDSHSPDSTTSAEAGKACFPERSSKDYKREQKLHRIARELQFSHPGGAVAVPSEDACSFWTEEGHRILLTRSKKNGMDDDDPDEYHPHHDREGRFVTEDGRHIRICDCLSSECSGCHVPCKRCSSRYCGFVCQRGRNFAPEKIEIDADNVATIYHPLAATKKEKNFVS</sequence>
<dbReference type="InterPro" id="IPR029264">
    <property type="entry name" value="ARF7EP_C"/>
</dbReference>
<evidence type="ECO:0000256" key="1">
    <source>
        <dbReference type="SAM" id="MobiDB-lite"/>
    </source>
</evidence>